<dbReference type="GO" id="GO:0045454">
    <property type="term" value="P:cell redox homeostasis"/>
    <property type="evidence" value="ECO:0007669"/>
    <property type="project" value="TreeGrafter"/>
</dbReference>
<reference evidence="2" key="1">
    <citation type="journal article" date="2015" name="Nature">
        <title>Complex archaea that bridge the gap between prokaryotes and eukaryotes.</title>
        <authorList>
            <person name="Spang A."/>
            <person name="Saw J.H."/>
            <person name="Jorgensen S.L."/>
            <person name="Zaremba-Niedzwiedzka K."/>
            <person name="Martijn J."/>
            <person name="Lind A.E."/>
            <person name="van Eijk R."/>
            <person name="Schleper C."/>
            <person name="Guy L."/>
            <person name="Ettema T.J."/>
        </authorList>
    </citation>
    <scope>NUCLEOTIDE SEQUENCE</scope>
</reference>
<feature type="domain" description="DUF547" evidence="1">
    <location>
        <begin position="72"/>
        <end position="172"/>
    </location>
</feature>
<gene>
    <name evidence="2" type="ORF">LCGC14_1525890</name>
</gene>
<dbReference type="InterPro" id="IPR051548">
    <property type="entry name" value="Grx-like_ET"/>
</dbReference>
<name>A0A0F9IXJ2_9ZZZZ</name>
<dbReference type="EMBL" id="LAZR01011378">
    <property type="protein sequence ID" value="KKM62018.1"/>
    <property type="molecule type" value="Genomic_DNA"/>
</dbReference>
<dbReference type="PANTHER" id="PTHR34386:SF1">
    <property type="entry name" value="GLUTAREDOXIN-LIKE PROTEIN NRDH"/>
    <property type="match status" value="1"/>
</dbReference>
<proteinExistence type="predicted"/>
<dbReference type="GO" id="GO:0009055">
    <property type="term" value="F:electron transfer activity"/>
    <property type="evidence" value="ECO:0007669"/>
    <property type="project" value="TreeGrafter"/>
</dbReference>
<comment type="caution">
    <text evidence="2">The sequence shown here is derived from an EMBL/GenBank/DDBJ whole genome shotgun (WGS) entry which is preliminary data.</text>
</comment>
<dbReference type="InterPro" id="IPR006869">
    <property type="entry name" value="DUF547"/>
</dbReference>
<dbReference type="AlphaFoldDB" id="A0A0F9IXJ2"/>
<evidence type="ECO:0000259" key="1">
    <source>
        <dbReference type="Pfam" id="PF04784"/>
    </source>
</evidence>
<protein>
    <recommendedName>
        <fullName evidence="1">DUF547 domain-containing protein</fullName>
    </recommendedName>
</protein>
<evidence type="ECO:0000313" key="2">
    <source>
        <dbReference type="EMBL" id="KKM62018.1"/>
    </source>
</evidence>
<dbReference type="Pfam" id="PF04784">
    <property type="entry name" value="DUF547"/>
    <property type="match status" value="1"/>
</dbReference>
<dbReference type="PANTHER" id="PTHR34386">
    <property type="entry name" value="GLUTAREDOXIN"/>
    <property type="match status" value="1"/>
</dbReference>
<sequence length="239" mass="27435">MRYAILMFVVILFSTQVGRSQSPSDFFAKADSFFKTYVKDGRVDYRAIKENPAQLNTLVEISKGISVTKDNAAEYKAFWINGYNLLVIKSIVENYPVKSPLEVSGFFDEAKCNIGGKDITLNDIENKLLRKNFPSEPRFHFVLVCAGLGCPPIIDEAYMPKTLDAQLEAQTKLALNNPNFIKINKNKVQISQIFEWYNEDFTKNGQTLVDFINTYRINKLPENTETSFYTYDWTLNEIE</sequence>
<organism evidence="2">
    <name type="scientific">marine sediment metagenome</name>
    <dbReference type="NCBI Taxonomy" id="412755"/>
    <lineage>
        <taxon>unclassified sequences</taxon>
        <taxon>metagenomes</taxon>
        <taxon>ecological metagenomes</taxon>
    </lineage>
</organism>
<accession>A0A0F9IXJ2</accession>